<dbReference type="AlphaFoldDB" id="E6QNJ7"/>
<dbReference type="PANTHER" id="PTHR30203">
    <property type="entry name" value="OUTER MEMBRANE CATION EFFLUX PROTEIN"/>
    <property type="match status" value="1"/>
</dbReference>
<accession>E6QNJ7</accession>
<dbReference type="PROSITE" id="PS51257">
    <property type="entry name" value="PROKAR_LIPOPROTEIN"/>
    <property type="match status" value="1"/>
</dbReference>
<dbReference type="PANTHER" id="PTHR30203:SF33">
    <property type="entry name" value="BLR4455 PROTEIN"/>
    <property type="match status" value="1"/>
</dbReference>
<dbReference type="GO" id="GO:0015562">
    <property type="term" value="F:efflux transmembrane transporter activity"/>
    <property type="evidence" value="ECO:0007669"/>
    <property type="project" value="InterPro"/>
</dbReference>
<feature type="region of interest" description="Disordered" evidence="1">
    <location>
        <begin position="510"/>
        <end position="544"/>
    </location>
</feature>
<dbReference type="Gene3D" id="2.20.200.10">
    <property type="entry name" value="Outer membrane efflux proteins (OEP)"/>
    <property type="match status" value="1"/>
</dbReference>
<protein>
    <submittedName>
        <fullName evidence="2">Outer membrane protein, tolC-like</fullName>
    </submittedName>
</protein>
<dbReference type="InterPro" id="IPR010131">
    <property type="entry name" value="MdtP/NodT-like"/>
</dbReference>
<dbReference type="GO" id="GO:0016020">
    <property type="term" value="C:membrane"/>
    <property type="evidence" value="ECO:0007669"/>
    <property type="project" value="InterPro"/>
</dbReference>
<proteinExistence type="predicted"/>
<evidence type="ECO:0000256" key="1">
    <source>
        <dbReference type="SAM" id="MobiDB-lite"/>
    </source>
</evidence>
<dbReference type="Gene3D" id="1.20.1600.10">
    <property type="entry name" value="Outer membrane efflux proteins (OEP)"/>
    <property type="match status" value="1"/>
</dbReference>
<dbReference type="NCBIfam" id="TIGR01845">
    <property type="entry name" value="outer_NodT"/>
    <property type="match status" value="1"/>
</dbReference>
<feature type="compositionally biased region" description="Polar residues" evidence="1">
    <location>
        <begin position="523"/>
        <end position="544"/>
    </location>
</feature>
<dbReference type="Pfam" id="PF02321">
    <property type="entry name" value="OEP"/>
    <property type="match status" value="2"/>
</dbReference>
<reference evidence="2" key="1">
    <citation type="submission" date="2009-10" db="EMBL/GenBank/DDBJ databases">
        <title>Diversity of trophic interactions inside an arsenic-rich microbial ecosystem.</title>
        <authorList>
            <person name="Bertin P.N."/>
            <person name="Heinrich-Salmeron A."/>
            <person name="Pelletier E."/>
            <person name="Goulhen-Chollet F."/>
            <person name="Arsene-Ploetze F."/>
            <person name="Gallien S."/>
            <person name="Calteau A."/>
            <person name="Vallenet D."/>
            <person name="Casiot C."/>
            <person name="Chane-Woon-Ming B."/>
            <person name="Giloteaux L."/>
            <person name="Barakat M."/>
            <person name="Bonnefoy V."/>
            <person name="Bruneel O."/>
            <person name="Chandler M."/>
            <person name="Cleiss J."/>
            <person name="Duran R."/>
            <person name="Elbaz-Poulichet F."/>
            <person name="Fonknechten N."/>
            <person name="Lauga B."/>
            <person name="Mornico D."/>
            <person name="Ortet P."/>
            <person name="Schaeffer C."/>
            <person name="Siguier P."/>
            <person name="Alexander Thil Smith A."/>
            <person name="Van Dorsselaer A."/>
            <person name="Weissenbach J."/>
            <person name="Medigue C."/>
            <person name="Le Paslier D."/>
        </authorList>
    </citation>
    <scope>NUCLEOTIDE SEQUENCE</scope>
</reference>
<dbReference type="InterPro" id="IPR003423">
    <property type="entry name" value="OMP_efflux"/>
</dbReference>
<evidence type="ECO:0000313" key="2">
    <source>
        <dbReference type="EMBL" id="CBI08818.1"/>
    </source>
</evidence>
<gene>
    <name evidence="2" type="primary">tolC</name>
    <name evidence="2" type="ORF">CARN6_2333</name>
</gene>
<dbReference type="SUPFAM" id="SSF56954">
    <property type="entry name" value="Outer membrane efflux proteins (OEP)"/>
    <property type="match status" value="1"/>
</dbReference>
<comment type="caution">
    <text evidence="2">The sequence shown here is derived from an EMBL/GenBank/DDBJ whole genome shotgun (WGS) entry which is preliminary data.</text>
</comment>
<dbReference type="EMBL" id="CABQ01000278">
    <property type="protein sequence ID" value="CBI08818.1"/>
    <property type="molecule type" value="Genomic_DNA"/>
</dbReference>
<feature type="compositionally biased region" description="Low complexity" evidence="1">
    <location>
        <begin position="510"/>
        <end position="522"/>
    </location>
</feature>
<name>E6QNJ7_9ZZZZ</name>
<sequence length="544" mass="57522">MIVAPKLPARLSCSAIAIAFALAGCAVGPDFKRPAAPEASSYSPKPMPDTTTSAAVLAGEAQHFNPQADIPFDWWTLFQSPQINSLIQRAFNANPDVESAQAALRQAQESVIAQQGFFYPTVSASYSPSRNKLAGNMGGNSPGIQGNGTIVQTYANPAGPVFNGPAYYNFHVAQLTVGYVPDVFGLNRRQVESAKAQLAAQKLQLEATYITLAANVVAAAIQEASVRAQIAALERIVAINQESLGILRNQAKLGYVSGMEVAAQEFSLASAEQALIPLQKQLEQTRNLIRALAGNLPNEDVAETFDLASLHLPQELPLSLPSRIVEQRPDVRAAEEQMHYASAQAGVAIANTLPQFAIAAGVGGMATTPDWMFRTGGGFFNLAASVSQTIFDGGTLHARSRAAGQALIQAGAQYRSTVITALQNVADTLVTIQSDADLLKAAAKTGLAAQTMFDLSRKQYQAGQIDYLTQLVAEQNFQLATLNLVQAQTNRLGDTAALYQALGGGWWNRPAADATRTTTPDTQSQAAASSGVPPTSSANGEHVQ</sequence>
<organism evidence="2">
    <name type="scientific">mine drainage metagenome</name>
    <dbReference type="NCBI Taxonomy" id="410659"/>
    <lineage>
        <taxon>unclassified sequences</taxon>
        <taxon>metagenomes</taxon>
        <taxon>ecological metagenomes</taxon>
    </lineage>
</organism>